<dbReference type="AlphaFoldDB" id="A0A1E3Q0X9"/>
<evidence type="ECO:0000313" key="1">
    <source>
        <dbReference type="EMBL" id="ODQ71349.1"/>
    </source>
</evidence>
<proteinExistence type="predicted"/>
<organism evidence="1 2">
    <name type="scientific">Lipomyces starkeyi NRRL Y-11557</name>
    <dbReference type="NCBI Taxonomy" id="675824"/>
    <lineage>
        <taxon>Eukaryota</taxon>
        <taxon>Fungi</taxon>
        <taxon>Dikarya</taxon>
        <taxon>Ascomycota</taxon>
        <taxon>Saccharomycotina</taxon>
        <taxon>Lipomycetes</taxon>
        <taxon>Lipomycetales</taxon>
        <taxon>Lipomycetaceae</taxon>
        <taxon>Lipomyces</taxon>
    </lineage>
</organism>
<keyword evidence="2" id="KW-1185">Reference proteome</keyword>
<sequence length="432" mass="48911">MSPLTTRVFVVFNAYSPTQRAPTPTLISSLLVSAKCFDAGAIICNLDPGVTSQAVVRYTSRRGTTSHFFGTGEFMSEFIHKEDTICQVLAFRPDILLLRVHHKSDWRLYLSIARTLNRKIILVLDESEVDDIDAYVADVKLFVEQSPGRVMSATIYPDDVYGRQKSVGQMATMAVDITDVAIMTYSSFDMEGLPLVHGFLESYSYYKDTPTRVPRILQRMKNAACRTVKYNTLFQVMLVNEDNPFNAVVVGLQGTIKSGHKYTLHRSPVYPDSPTEIVVTALYTMECREVPRVFANEIALLHYRFVKSRSIISAVPIDIGMRITEIRFRNRYCHRKVRDGRTLCLHVRKTNTQFEVIATRYLEHAVSLTCGLSNVHGVVNGVKYVPGGWNFQIAINEPMGEEWFVAWKGDECCIFVLDGDDDMVCGFVKDVY</sequence>
<gene>
    <name evidence="1" type="ORF">LIPSTDRAFT_65071</name>
</gene>
<reference evidence="1 2" key="1">
    <citation type="journal article" date="2016" name="Proc. Natl. Acad. Sci. U.S.A.">
        <title>Comparative genomics of biotechnologically important yeasts.</title>
        <authorList>
            <person name="Riley R."/>
            <person name="Haridas S."/>
            <person name="Wolfe K.H."/>
            <person name="Lopes M.R."/>
            <person name="Hittinger C.T."/>
            <person name="Goeker M."/>
            <person name="Salamov A.A."/>
            <person name="Wisecaver J.H."/>
            <person name="Long T.M."/>
            <person name="Calvey C.H."/>
            <person name="Aerts A.L."/>
            <person name="Barry K.W."/>
            <person name="Choi C."/>
            <person name="Clum A."/>
            <person name="Coughlan A.Y."/>
            <person name="Deshpande S."/>
            <person name="Douglass A.P."/>
            <person name="Hanson S.J."/>
            <person name="Klenk H.-P."/>
            <person name="LaButti K.M."/>
            <person name="Lapidus A."/>
            <person name="Lindquist E.A."/>
            <person name="Lipzen A.M."/>
            <person name="Meier-Kolthoff J.P."/>
            <person name="Ohm R.A."/>
            <person name="Otillar R.P."/>
            <person name="Pangilinan J.L."/>
            <person name="Peng Y."/>
            <person name="Rokas A."/>
            <person name="Rosa C.A."/>
            <person name="Scheuner C."/>
            <person name="Sibirny A.A."/>
            <person name="Slot J.C."/>
            <person name="Stielow J.B."/>
            <person name="Sun H."/>
            <person name="Kurtzman C.P."/>
            <person name="Blackwell M."/>
            <person name="Grigoriev I.V."/>
            <person name="Jeffries T.W."/>
        </authorList>
    </citation>
    <scope>NUCLEOTIDE SEQUENCE [LARGE SCALE GENOMIC DNA]</scope>
    <source>
        <strain evidence="1 2">NRRL Y-11557</strain>
    </source>
</reference>
<accession>A0A1E3Q0X9</accession>
<evidence type="ECO:0000313" key="2">
    <source>
        <dbReference type="Proteomes" id="UP000094385"/>
    </source>
</evidence>
<dbReference type="EMBL" id="KV454298">
    <property type="protein sequence ID" value="ODQ71349.1"/>
    <property type="molecule type" value="Genomic_DNA"/>
</dbReference>
<dbReference type="Proteomes" id="UP000094385">
    <property type="component" value="Unassembled WGS sequence"/>
</dbReference>
<dbReference type="OrthoDB" id="10329765at2759"/>
<name>A0A1E3Q0X9_LIPST</name>
<protein>
    <submittedName>
        <fullName evidence="1">Uncharacterized protein</fullName>
    </submittedName>
</protein>